<evidence type="ECO:0000313" key="5">
    <source>
        <dbReference type="EMBL" id="KAJ5217160.1"/>
    </source>
</evidence>
<sequence>MKPTIVSNLEMDDSLLGGELFGPICPVVKADTKAACEAVNTKDHPLALYIFSNDKSEIETILNNTNSGGVTINDVVLHAGFPGAPFGGVGGSGHGYYHGPYGFKQFSHLRVVVNTPKWLERFIEFRYPPYDNSKLAKVPKPKAKFKRGETIEDQRPGGLWLSRAGVLAAVSVAFGAFAYYRRTSR</sequence>
<comment type="similarity">
    <text evidence="1">Belongs to the aldehyde dehydrogenase family.</text>
</comment>
<dbReference type="GeneID" id="83206767"/>
<dbReference type="RefSeq" id="XP_058326031.1">
    <property type="nucleotide sequence ID" value="XM_058479463.1"/>
</dbReference>
<dbReference type="Proteomes" id="UP001150941">
    <property type="component" value="Unassembled WGS sequence"/>
</dbReference>
<proteinExistence type="inferred from homology"/>
<accession>A0A9W9TD31</accession>
<keyword evidence="3" id="KW-1133">Transmembrane helix</keyword>
<dbReference type="GO" id="GO:0005737">
    <property type="term" value="C:cytoplasm"/>
    <property type="evidence" value="ECO:0007669"/>
    <property type="project" value="TreeGrafter"/>
</dbReference>
<reference evidence="5" key="2">
    <citation type="journal article" date="2023" name="IMA Fungus">
        <title>Comparative genomic study of the Penicillium genus elucidates a diverse pangenome and 15 lateral gene transfer events.</title>
        <authorList>
            <person name="Petersen C."/>
            <person name="Sorensen T."/>
            <person name="Nielsen M.R."/>
            <person name="Sondergaard T.E."/>
            <person name="Sorensen J.L."/>
            <person name="Fitzpatrick D.A."/>
            <person name="Frisvad J.C."/>
            <person name="Nielsen K.L."/>
        </authorList>
    </citation>
    <scope>NUCLEOTIDE SEQUENCE</scope>
    <source>
        <strain evidence="5">IBT 19713</strain>
    </source>
</reference>
<dbReference type="PANTHER" id="PTHR43570">
    <property type="entry name" value="ALDEHYDE DEHYDROGENASE"/>
    <property type="match status" value="1"/>
</dbReference>
<feature type="transmembrane region" description="Helical" evidence="3">
    <location>
        <begin position="160"/>
        <end position="180"/>
    </location>
</feature>
<keyword evidence="3" id="KW-0472">Membrane</keyword>
<dbReference type="Pfam" id="PF00171">
    <property type="entry name" value="Aldedh"/>
    <property type="match status" value="1"/>
</dbReference>
<dbReference type="InterPro" id="IPR012394">
    <property type="entry name" value="Aldehyde_DH_NAD(P)"/>
</dbReference>
<dbReference type="EMBL" id="JAPQKS010000008">
    <property type="protein sequence ID" value="KAJ5217160.1"/>
    <property type="molecule type" value="Genomic_DNA"/>
</dbReference>
<dbReference type="Gene3D" id="3.40.605.10">
    <property type="entry name" value="Aldehyde Dehydrogenase, Chain A, domain 1"/>
    <property type="match status" value="1"/>
</dbReference>
<dbReference type="InterPro" id="IPR015590">
    <property type="entry name" value="Aldehyde_DH_dom"/>
</dbReference>
<evidence type="ECO:0000259" key="4">
    <source>
        <dbReference type="Pfam" id="PF00171"/>
    </source>
</evidence>
<dbReference type="InterPro" id="IPR016161">
    <property type="entry name" value="Ald_DH/histidinol_DH"/>
</dbReference>
<keyword evidence="3" id="KW-0812">Transmembrane</keyword>
<dbReference type="GO" id="GO:0006081">
    <property type="term" value="P:aldehyde metabolic process"/>
    <property type="evidence" value="ECO:0007669"/>
    <property type="project" value="InterPro"/>
</dbReference>
<gene>
    <name evidence="5" type="ORF">N7468_010168</name>
</gene>
<evidence type="ECO:0000313" key="6">
    <source>
        <dbReference type="Proteomes" id="UP001150941"/>
    </source>
</evidence>
<protein>
    <submittedName>
        <fullName evidence="5">Aldehyde dehydrogenase</fullName>
    </submittedName>
</protein>
<keyword evidence="2" id="KW-0560">Oxidoreductase</keyword>
<reference evidence="5" key="1">
    <citation type="submission" date="2022-11" db="EMBL/GenBank/DDBJ databases">
        <authorList>
            <person name="Petersen C."/>
        </authorList>
    </citation>
    <scope>NUCLEOTIDE SEQUENCE</scope>
    <source>
        <strain evidence="5">IBT 19713</strain>
    </source>
</reference>
<dbReference type="Gene3D" id="3.40.309.10">
    <property type="entry name" value="Aldehyde Dehydrogenase, Chain A, domain 2"/>
    <property type="match status" value="1"/>
</dbReference>
<dbReference type="SUPFAM" id="SSF53720">
    <property type="entry name" value="ALDH-like"/>
    <property type="match status" value="1"/>
</dbReference>
<dbReference type="GO" id="GO:0004029">
    <property type="term" value="F:aldehyde dehydrogenase (NAD+) activity"/>
    <property type="evidence" value="ECO:0007669"/>
    <property type="project" value="TreeGrafter"/>
</dbReference>
<dbReference type="OrthoDB" id="440325at2759"/>
<dbReference type="PANTHER" id="PTHR43570:SF16">
    <property type="entry name" value="ALDEHYDE DEHYDROGENASE TYPE III, ISOFORM Q"/>
    <property type="match status" value="1"/>
</dbReference>
<keyword evidence="6" id="KW-1185">Reference proteome</keyword>
<dbReference type="AlphaFoldDB" id="A0A9W9TD31"/>
<evidence type="ECO:0000256" key="1">
    <source>
        <dbReference type="ARBA" id="ARBA00009986"/>
    </source>
</evidence>
<dbReference type="InterPro" id="IPR016163">
    <property type="entry name" value="Ald_DH_C"/>
</dbReference>
<name>A0A9W9TD31_9EURO</name>
<evidence type="ECO:0000256" key="2">
    <source>
        <dbReference type="ARBA" id="ARBA00023002"/>
    </source>
</evidence>
<organism evidence="5 6">
    <name type="scientific">Penicillium chermesinum</name>
    <dbReference type="NCBI Taxonomy" id="63820"/>
    <lineage>
        <taxon>Eukaryota</taxon>
        <taxon>Fungi</taxon>
        <taxon>Dikarya</taxon>
        <taxon>Ascomycota</taxon>
        <taxon>Pezizomycotina</taxon>
        <taxon>Eurotiomycetes</taxon>
        <taxon>Eurotiomycetidae</taxon>
        <taxon>Eurotiales</taxon>
        <taxon>Aspergillaceae</taxon>
        <taxon>Penicillium</taxon>
    </lineage>
</organism>
<evidence type="ECO:0000256" key="3">
    <source>
        <dbReference type="SAM" id="Phobius"/>
    </source>
</evidence>
<comment type="caution">
    <text evidence="5">The sequence shown here is derived from an EMBL/GenBank/DDBJ whole genome shotgun (WGS) entry which is preliminary data.</text>
</comment>
<feature type="domain" description="Aldehyde dehydrogenase" evidence="4">
    <location>
        <begin position="1"/>
        <end position="112"/>
    </location>
</feature>
<dbReference type="InterPro" id="IPR016162">
    <property type="entry name" value="Ald_DH_N"/>
</dbReference>